<dbReference type="GO" id="GO:0015385">
    <property type="term" value="F:sodium:proton antiporter activity"/>
    <property type="evidence" value="ECO:0007669"/>
    <property type="project" value="InterPro"/>
</dbReference>
<evidence type="ECO:0000313" key="12">
    <source>
        <dbReference type="EMBL" id="ADV83740.1"/>
    </source>
</evidence>
<keyword evidence="9 10" id="KW-0739">Sodium transport</keyword>
<dbReference type="GO" id="GO:0051453">
    <property type="term" value="P:regulation of intracellular pH"/>
    <property type="evidence" value="ECO:0007669"/>
    <property type="project" value="TreeGrafter"/>
</dbReference>
<evidence type="ECO:0000259" key="11">
    <source>
        <dbReference type="Pfam" id="PF00999"/>
    </source>
</evidence>
<keyword evidence="7 10" id="KW-0406">Ion transport</keyword>
<feature type="domain" description="Cation/H+ exchanger transmembrane" evidence="11">
    <location>
        <begin position="19"/>
        <end position="414"/>
    </location>
</feature>
<dbReference type="eggNOG" id="COG0025">
    <property type="taxonomic scope" value="Bacteria"/>
</dbReference>
<feature type="transmembrane region" description="Helical" evidence="10">
    <location>
        <begin position="384"/>
        <end position="404"/>
    </location>
</feature>
<accession>E8V553</accession>
<evidence type="ECO:0000256" key="4">
    <source>
        <dbReference type="ARBA" id="ARBA00022692"/>
    </source>
</evidence>
<evidence type="ECO:0000256" key="6">
    <source>
        <dbReference type="ARBA" id="ARBA00023053"/>
    </source>
</evidence>
<evidence type="ECO:0000256" key="10">
    <source>
        <dbReference type="RuleBase" id="RU366002"/>
    </source>
</evidence>
<evidence type="ECO:0000256" key="9">
    <source>
        <dbReference type="ARBA" id="ARBA00023201"/>
    </source>
</evidence>
<feature type="transmembrane region" description="Helical" evidence="10">
    <location>
        <begin position="61"/>
        <end position="80"/>
    </location>
</feature>
<feature type="transmembrane region" description="Helical" evidence="10">
    <location>
        <begin position="231"/>
        <end position="255"/>
    </location>
</feature>
<dbReference type="EMBL" id="CP002467">
    <property type="protein sequence ID" value="ADV83740.1"/>
    <property type="molecule type" value="Genomic_DNA"/>
</dbReference>
<reference evidence="12 13" key="1">
    <citation type="journal article" date="2012" name="Stand. Genomic Sci.">
        <title>Complete genome sequence of Terriglobus saanensis type strain SP1PR4(T), an Acidobacteria from tundra soil.</title>
        <authorList>
            <person name="Rawat S.R."/>
            <person name="Mannisto M.K."/>
            <person name="Starovoytov V."/>
            <person name="Goodwin L."/>
            <person name="Nolan M."/>
            <person name="Hauser L."/>
            <person name="Land M."/>
            <person name="Davenport K.W."/>
            <person name="Woyke T."/>
            <person name="Haggblom M.M."/>
        </authorList>
    </citation>
    <scope>NUCLEOTIDE SEQUENCE</scope>
    <source>
        <strain evidence="13">ATCC BAA-1853 / DSM 23119 / SP1PR4</strain>
    </source>
</reference>
<feature type="transmembrane region" description="Helical" evidence="10">
    <location>
        <begin position="354"/>
        <end position="378"/>
    </location>
</feature>
<dbReference type="AlphaFoldDB" id="E8V553"/>
<keyword evidence="8 10" id="KW-0472">Membrane</keyword>
<dbReference type="RefSeq" id="WP_013569471.1">
    <property type="nucleotide sequence ID" value="NC_014963.1"/>
</dbReference>
<proteinExistence type="inferred from homology"/>
<dbReference type="KEGG" id="tsa:AciPR4_2980"/>
<dbReference type="Gene3D" id="6.10.140.1330">
    <property type="match status" value="1"/>
</dbReference>
<dbReference type="GO" id="GO:0098719">
    <property type="term" value="P:sodium ion import across plasma membrane"/>
    <property type="evidence" value="ECO:0007669"/>
    <property type="project" value="TreeGrafter"/>
</dbReference>
<comment type="similarity">
    <text evidence="10">Belongs to the monovalent cation:proton antiporter 1 (CPA1) transporter (TC 2.A.36) family.</text>
</comment>
<dbReference type="Pfam" id="PF00999">
    <property type="entry name" value="Na_H_Exchanger"/>
    <property type="match status" value="1"/>
</dbReference>
<dbReference type="HOGENOM" id="CLU_005912_8_2_0"/>
<comment type="caution">
    <text evidence="10">Lacks conserved residue(s) required for the propagation of feature annotation.</text>
</comment>
<comment type="function">
    <text evidence="10">Na(+)/H(+) antiporter that extrudes sodium in exchange for external protons.</text>
</comment>
<evidence type="ECO:0000256" key="8">
    <source>
        <dbReference type="ARBA" id="ARBA00023136"/>
    </source>
</evidence>
<evidence type="ECO:0000256" key="1">
    <source>
        <dbReference type="ARBA" id="ARBA00004651"/>
    </source>
</evidence>
<keyword evidence="6 10" id="KW-0915">Sodium</keyword>
<keyword evidence="3 10" id="KW-1003">Cell membrane</keyword>
<feature type="transmembrane region" description="Helical" evidence="10">
    <location>
        <begin position="12"/>
        <end position="28"/>
    </location>
</feature>
<sequence length="539" mass="58267">MAEGFQVESVQGLLLGLLAMMVIIAGFARRLNVSYPIVLVIAGLVVSFIPGVPRFPLAPDVVFLVFLPPLLFAAAWQTSLREFRQNIASISMLAIGLVAFTVWVVAETADRFIPELDWKAGFLLGAIVSPTDAVAATSIARRLGLPRRIVDVLEGESLVNDATGLLALEFGIDMLLRGQPPTVTQGLLRLLWLLGGGVLVGLLIAVVVSWFERWVDDGPVEIAISVIVPYGAYLAGESVKASGVIAVVACGLYMARKSTEYFSPDTRLQVVSVWSALTFLLNGLVFLLIGLQLPYVLAGIRGYSHLALIGYGVAFSAILITARMIWVFPGAWVARTLIPRILHTGDTKAPAAQVFVVGWTGMRGVVALAAASSLPYVLGNGQPFAARNLIVFLTFVVILVTLVVQGLTLPPLIKALGLSDQGVDCEEGDARRIVLEAAIAYLEQPREGKSEQIRHAYEDLLHQYEHRLEGLTECGDPSVVSDPPPMREAARMTLQVERQALIQLRDQDRISDDTLRMLERELDLADSRLGSISASTNAG</sequence>
<keyword evidence="2 10" id="KW-0813">Transport</keyword>
<comment type="subcellular location">
    <subcellularLocation>
        <location evidence="1 10">Cell membrane</location>
        <topology evidence="1 10">Multi-pass membrane protein</topology>
    </subcellularLocation>
</comment>
<gene>
    <name evidence="12" type="ordered locus">AciPR4_2980</name>
</gene>
<evidence type="ECO:0000256" key="5">
    <source>
        <dbReference type="ARBA" id="ARBA00022989"/>
    </source>
</evidence>
<feature type="transmembrane region" description="Helical" evidence="10">
    <location>
        <begin position="276"/>
        <end position="297"/>
    </location>
</feature>
<evidence type="ECO:0000313" key="13">
    <source>
        <dbReference type="Proteomes" id="UP000006844"/>
    </source>
</evidence>
<feature type="transmembrane region" description="Helical" evidence="10">
    <location>
        <begin position="87"/>
        <end position="106"/>
    </location>
</feature>
<dbReference type="InterPro" id="IPR006153">
    <property type="entry name" value="Cation/H_exchanger_TM"/>
</dbReference>
<feature type="transmembrane region" description="Helical" evidence="10">
    <location>
        <begin position="190"/>
        <end position="211"/>
    </location>
</feature>
<keyword evidence="13" id="KW-1185">Reference proteome</keyword>
<dbReference type="GO" id="GO:0005886">
    <property type="term" value="C:plasma membrane"/>
    <property type="evidence" value="ECO:0007669"/>
    <property type="project" value="UniProtKB-SubCell"/>
</dbReference>
<dbReference type="PANTHER" id="PTHR10110">
    <property type="entry name" value="SODIUM/HYDROGEN EXCHANGER"/>
    <property type="match status" value="1"/>
</dbReference>
<evidence type="ECO:0000256" key="2">
    <source>
        <dbReference type="ARBA" id="ARBA00022448"/>
    </source>
</evidence>
<evidence type="ECO:0000256" key="3">
    <source>
        <dbReference type="ARBA" id="ARBA00022475"/>
    </source>
</evidence>
<keyword evidence="5 10" id="KW-1133">Transmembrane helix</keyword>
<dbReference type="STRING" id="401053.AciPR4_2980"/>
<dbReference type="NCBIfam" id="TIGR00831">
    <property type="entry name" value="a_cpa1"/>
    <property type="match status" value="1"/>
</dbReference>
<keyword evidence="4 10" id="KW-0812">Transmembrane</keyword>
<organism evidence="12 13">
    <name type="scientific">Terriglobus saanensis (strain ATCC BAA-1853 / DSM 23119 / SP1PR4)</name>
    <dbReference type="NCBI Taxonomy" id="401053"/>
    <lineage>
        <taxon>Bacteria</taxon>
        <taxon>Pseudomonadati</taxon>
        <taxon>Acidobacteriota</taxon>
        <taxon>Terriglobia</taxon>
        <taxon>Terriglobales</taxon>
        <taxon>Acidobacteriaceae</taxon>
        <taxon>Terriglobus</taxon>
    </lineage>
</organism>
<dbReference type="InterPro" id="IPR018422">
    <property type="entry name" value="Cation/H_exchanger_CPA1"/>
</dbReference>
<dbReference type="InterPro" id="IPR004705">
    <property type="entry name" value="Cation/H_exchanger_CPA1_bac"/>
</dbReference>
<protein>
    <submittedName>
        <fullName evidence="12">Na+/H+ antiporter</fullName>
    </submittedName>
</protein>
<name>E8V553_TERSS</name>
<feature type="transmembrane region" description="Helical" evidence="10">
    <location>
        <begin position="35"/>
        <end position="55"/>
    </location>
</feature>
<feature type="transmembrane region" description="Helical" evidence="10">
    <location>
        <begin position="309"/>
        <end position="333"/>
    </location>
</feature>
<dbReference type="PANTHER" id="PTHR10110:SF86">
    <property type="entry name" value="SODIUM_HYDROGEN EXCHANGER 7"/>
    <property type="match status" value="1"/>
</dbReference>
<dbReference type="Proteomes" id="UP000006844">
    <property type="component" value="Chromosome"/>
</dbReference>
<keyword evidence="10" id="KW-0050">Antiport</keyword>
<dbReference type="GO" id="GO:0015386">
    <property type="term" value="F:potassium:proton antiporter activity"/>
    <property type="evidence" value="ECO:0007669"/>
    <property type="project" value="TreeGrafter"/>
</dbReference>
<evidence type="ECO:0000256" key="7">
    <source>
        <dbReference type="ARBA" id="ARBA00023065"/>
    </source>
</evidence>
<dbReference type="OrthoDB" id="9809206at2"/>